<feature type="transmembrane region" description="Helical" evidence="1">
    <location>
        <begin position="125"/>
        <end position="145"/>
    </location>
</feature>
<name>A0A6P1E673_LENHI</name>
<keyword evidence="1" id="KW-1133">Transmembrane helix</keyword>
<dbReference type="Proteomes" id="UP000465035">
    <property type="component" value="Chromosome"/>
</dbReference>
<gene>
    <name evidence="2" type="ORF">GQR93_00125</name>
</gene>
<organism evidence="2 3">
    <name type="scientific">Lentilactobacillus hilgardii</name>
    <name type="common">Lactobacillus hilgardii</name>
    <dbReference type="NCBI Taxonomy" id="1588"/>
    <lineage>
        <taxon>Bacteria</taxon>
        <taxon>Bacillati</taxon>
        <taxon>Bacillota</taxon>
        <taxon>Bacilli</taxon>
        <taxon>Lactobacillales</taxon>
        <taxon>Lactobacillaceae</taxon>
        <taxon>Lentilactobacillus</taxon>
    </lineage>
</organism>
<dbReference type="AlphaFoldDB" id="A0A6P1E673"/>
<dbReference type="GeneID" id="69056755"/>
<evidence type="ECO:0000256" key="1">
    <source>
        <dbReference type="SAM" id="Phobius"/>
    </source>
</evidence>
<feature type="transmembrane region" description="Helical" evidence="1">
    <location>
        <begin position="21"/>
        <end position="42"/>
    </location>
</feature>
<dbReference type="InterPro" id="IPR017195">
    <property type="entry name" value="ABC_thiamin-permease_prd"/>
</dbReference>
<keyword evidence="1" id="KW-0472">Membrane</keyword>
<feature type="transmembrane region" description="Helical" evidence="1">
    <location>
        <begin position="48"/>
        <end position="72"/>
    </location>
</feature>
<dbReference type="PIRSF" id="PIRSF037394">
    <property type="entry name" value="ABC_thiamine-permease_YkoE_prd"/>
    <property type="match status" value="1"/>
</dbReference>
<proteinExistence type="predicted"/>
<dbReference type="Pfam" id="PF09819">
    <property type="entry name" value="ABC_cobalt"/>
    <property type="match status" value="1"/>
</dbReference>
<evidence type="ECO:0000313" key="3">
    <source>
        <dbReference type="Proteomes" id="UP000465035"/>
    </source>
</evidence>
<dbReference type="EMBL" id="CP047121">
    <property type="protein sequence ID" value="QHB50731.1"/>
    <property type="molecule type" value="Genomic_DNA"/>
</dbReference>
<accession>A0A6P1E673</accession>
<dbReference type="SMR" id="A0A6P1E673"/>
<feature type="transmembrane region" description="Helical" evidence="1">
    <location>
        <begin position="157"/>
        <end position="180"/>
    </location>
</feature>
<protein>
    <submittedName>
        <fullName evidence="2">Cobalt ABC transporter permease</fullName>
    </submittedName>
</protein>
<keyword evidence="1" id="KW-0812">Transmembrane</keyword>
<feature type="transmembrane region" description="Helical" evidence="1">
    <location>
        <begin position="84"/>
        <end position="105"/>
    </location>
</feature>
<reference evidence="2 3" key="1">
    <citation type="submission" date="2019-12" db="EMBL/GenBank/DDBJ databases">
        <title>Lactobacillus hilgardii FLUB.</title>
        <authorList>
            <person name="Gustaw K."/>
        </authorList>
    </citation>
    <scope>NUCLEOTIDE SEQUENCE [LARGE SCALE GENOMIC DNA]</scope>
    <source>
        <strain evidence="2 3">FLUB</strain>
    </source>
</reference>
<evidence type="ECO:0000313" key="2">
    <source>
        <dbReference type="EMBL" id="QHB50731.1"/>
    </source>
</evidence>
<dbReference type="RefSeq" id="WP_003551035.1">
    <property type="nucleotide sequence ID" value="NZ_CABKOL010000106.1"/>
</dbReference>
<sequence length="195" mass="21338">MLIIIWKGRNIVKKKFHLQDVILIALIAIAFGAIFVGTDWIYNALYLVIGPFANEALFGLWIMAGPLTMYLVRVPGSAIIGETLGAAAEVLFGGTFGAAALISGIVQGFGSELGFTFLRYRNWGWASLLTSSITTTVVAFGYELFRLGYVKYSVPMIIALFTVRLISDIVFGAVLVKMIFSLVERSSVLHFNVSK</sequence>